<dbReference type="InterPro" id="IPR018247">
    <property type="entry name" value="EF_Hand_1_Ca_BS"/>
</dbReference>
<feature type="domain" description="EF-hand" evidence="7">
    <location>
        <begin position="714"/>
        <end position="749"/>
    </location>
</feature>
<feature type="compositionally biased region" description="Polar residues" evidence="4">
    <location>
        <begin position="372"/>
        <end position="396"/>
    </location>
</feature>
<dbReference type="AlphaFoldDB" id="A0A8T1VHJ7"/>
<dbReference type="Pfam" id="PF13499">
    <property type="entry name" value="EF-hand_7"/>
    <property type="match status" value="2"/>
</dbReference>
<dbReference type="Pfam" id="PF02466">
    <property type="entry name" value="Tim17"/>
    <property type="match status" value="1"/>
</dbReference>
<comment type="caution">
    <text evidence="8">The sequence shown here is derived from an EMBL/GenBank/DDBJ whole genome shotgun (WGS) entry which is preliminary data.</text>
</comment>
<feature type="non-terminal residue" evidence="8">
    <location>
        <position position="1"/>
    </location>
</feature>
<dbReference type="OrthoDB" id="26525at2759"/>
<protein>
    <recommendedName>
        <fullName evidence="7">EF-hand domain-containing protein</fullName>
    </recommendedName>
</protein>
<feature type="domain" description="EF-hand" evidence="7">
    <location>
        <begin position="587"/>
        <end position="622"/>
    </location>
</feature>
<keyword evidence="6" id="KW-0732">Signal</keyword>
<feature type="domain" description="EF-hand" evidence="7">
    <location>
        <begin position="678"/>
        <end position="713"/>
    </location>
</feature>
<sequence>MARRMSAASALRLGSVSALLPLLTVAGASTLADRREALNAPPAASKTATTDCVSTTALLVFRGLGAGLAWTIGVDGYALASMTDAEWAQRVAARPGSSVAREAARSLAFLSMRNMLGFAAFLGIFGGVSCSLEKVRGRSDLLNPFAGGFTAGLAILPGELRNPRALLTAACLCGSASMALHYFIPSGENKAEGVVAAETRCCWLYNYARHLVVQAARSRSSRPEDWDHERWAMRQRRHVNGNSNALAPVEASVDWGSGRSVPANITSTSKRAAPASIVADAVAGPIAQEAVKQEKRSGAATARRPQSGSSRDPLAGYRPKRRVQSARGASDKSNQSSDAAEEATPVTALQSIGDTTLPKLKPQIGDRAGVPTINNRTSSLQRKSAPPTSSALVSGTDATSQVQWAVKVVTTAPAGQTAGPPEPIELLDLRRMLRDRYGEKRSVRQAFLTWDTNKDGRLCVEELRDMLTRLGFAQALGQTKVNAILHHVLATPAASLHYDDFCGFVYGPPVLNQAAARSSFSRQIAENPRAEENIVSASDPDCVVSLLRAKYESRRVHQVFREWDVDKNGGVTMAEIENNLRRQGLRIAKPQLVKLFDTYDLNHDGRLLYDEFMRLVYGPVHEQRYSYLAEQRRKKQQERQRNEGHPLDFFRSSAVPLQTNHSTDDPDFRATLQRKLKGFTSRLNDAYAAFDDDHSGNLSYRELRHGLQELGLNLTEREFLHLATRVDTDGNGEISFKEFCAVFGGGEVFNRRRRSAPTGDEEDERVEERDTCGPKTRTKENSQRTRPAGIFNFSHLTRRSKIPTRCGRTPYTDTKGVISGNQDDSTCTNPARFMTEAQLYGGGSSSRSAPAAKVITTLGQEEKQQREAANANRLQRLRVQMEHYEAQARPLQDSFNVAQERRVRTLQRHQERYQQHIEHQRPRHTLSPARKACDSKASAMRLAPCVDEAPVAVSSAASPDIAC</sequence>
<feature type="chain" id="PRO_5035830430" description="EF-hand domain-containing protein" evidence="6">
    <location>
        <begin position="19"/>
        <end position="963"/>
    </location>
</feature>
<name>A0A8T1VHJ7_9STRA</name>
<evidence type="ECO:0000256" key="2">
    <source>
        <dbReference type="ARBA" id="ARBA00022737"/>
    </source>
</evidence>
<evidence type="ECO:0000313" key="8">
    <source>
        <dbReference type="EMBL" id="KAG7379628.1"/>
    </source>
</evidence>
<keyword evidence="1" id="KW-0479">Metal-binding</keyword>
<keyword evidence="9" id="KW-1185">Reference proteome</keyword>
<keyword evidence="3" id="KW-0106">Calcium</keyword>
<feature type="region of interest" description="Disordered" evidence="4">
    <location>
        <begin position="751"/>
        <end position="786"/>
    </location>
</feature>
<keyword evidence="5" id="KW-1133">Transmembrane helix</keyword>
<evidence type="ECO:0000256" key="4">
    <source>
        <dbReference type="SAM" id="MobiDB-lite"/>
    </source>
</evidence>
<feature type="domain" description="EF-hand" evidence="7">
    <location>
        <begin position="438"/>
        <end position="473"/>
    </location>
</feature>
<feature type="region of interest" description="Disordered" evidence="4">
    <location>
        <begin position="290"/>
        <end position="396"/>
    </location>
</feature>
<accession>A0A8T1VHJ7</accession>
<proteinExistence type="predicted"/>
<dbReference type="Proteomes" id="UP000694044">
    <property type="component" value="Unassembled WGS sequence"/>
</dbReference>
<evidence type="ECO:0000259" key="7">
    <source>
        <dbReference type="PROSITE" id="PS50222"/>
    </source>
</evidence>
<evidence type="ECO:0000256" key="1">
    <source>
        <dbReference type="ARBA" id="ARBA00022723"/>
    </source>
</evidence>
<evidence type="ECO:0000256" key="5">
    <source>
        <dbReference type="SAM" id="Phobius"/>
    </source>
</evidence>
<reference evidence="8" key="1">
    <citation type="submission" date="2021-02" db="EMBL/GenBank/DDBJ databases">
        <authorList>
            <person name="Palmer J.M."/>
        </authorList>
    </citation>
    <scope>NUCLEOTIDE SEQUENCE</scope>
    <source>
        <strain evidence="8">SCRP734</strain>
    </source>
</reference>
<feature type="transmembrane region" description="Helical" evidence="5">
    <location>
        <begin position="115"/>
        <end position="132"/>
    </location>
</feature>
<keyword evidence="2" id="KW-0677">Repeat</keyword>
<organism evidence="8 9">
    <name type="scientific">Phytophthora pseudosyringae</name>
    <dbReference type="NCBI Taxonomy" id="221518"/>
    <lineage>
        <taxon>Eukaryota</taxon>
        <taxon>Sar</taxon>
        <taxon>Stramenopiles</taxon>
        <taxon>Oomycota</taxon>
        <taxon>Peronosporomycetes</taxon>
        <taxon>Peronosporales</taxon>
        <taxon>Peronosporaceae</taxon>
        <taxon>Phytophthora</taxon>
    </lineage>
</organism>
<dbReference type="PROSITE" id="PS50222">
    <property type="entry name" value="EF_HAND_2"/>
    <property type="match status" value="5"/>
</dbReference>
<dbReference type="CDD" id="cd00051">
    <property type="entry name" value="EFh"/>
    <property type="match status" value="1"/>
</dbReference>
<dbReference type="SMART" id="SM00054">
    <property type="entry name" value="EFh"/>
    <property type="match status" value="5"/>
</dbReference>
<feature type="compositionally biased region" description="Basic and acidic residues" evidence="4">
    <location>
        <begin position="766"/>
        <end position="783"/>
    </location>
</feature>
<keyword evidence="5" id="KW-0472">Membrane</keyword>
<dbReference type="InterPro" id="IPR002048">
    <property type="entry name" value="EF_hand_dom"/>
</dbReference>
<dbReference type="Pfam" id="PF13405">
    <property type="entry name" value="EF-hand_6"/>
    <property type="match status" value="1"/>
</dbReference>
<evidence type="ECO:0000256" key="3">
    <source>
        <dbReference type="ARBA" id="ARBA00022837"/>
    </source>
</evidence>
<dbReference type="PROSITE" id="PS00018">
    <property type="entry name" value="EF_HAND_1"/>
    <property type="match status" value="3"/>
</dbReference>
<feature type="domain" description="EF-hand" evidence="7">
    <location>
        <begin position="551"/>
        <end position="586"/>
    </location>
</feature>
<dbReference type="InterPro" id="IPR051581">
    <property type="entry name" value="Ca-bind"/>
</dbReference>
<dbReference type="EMBL" id="JAGDFM010000337">
    <property type="protein sequence ID" value="KAG7379628.1"/>
    <property type="molecule type" value="Genomic_DNA"/>
</dbReference>
<evidence type="ECO:0000256" key="6">
    <source>
        <dbReference type="SAM" id="SignalP"/>
    </source>
</evidence>
<evidence type="ECO:0000313" key="9">
    <source>
        <dbReference type="Proteomes" id="UP000694044"/>
    </source>
</evidence>
<gene>
    <name evidence="8" type="ORF">PHYPSEUDO_008311</name>
</gene>
<dbReference type="GO" id="GO:0005509">
    <property type="term" value="F:calcium ion binding"/>
    <property type="evidence" value="ECO:0007669"/>
    <property type="project" value="InterPro"/>
</dbReference>
<keyword evidence="5" id="KW-0812">Transmembrane</keyword>
<dbReference type="PANTHER" id="PTHR34524">
    <property type="entry name" value="CALCYPHOSIN"/>
    <property type="match status" value="1"/>
</dbReference>
<feature type="signal peptide" evidence="6">
    <location>
        <begin position="1"/>
        <end position="18"/>
    </location>
</feature>